<dbReference type="EMBL" id="BAAAOH010000001">
    <property type="protein sequence ID" value="GAA1974989.1"/>
    <property type="molecule type" value="Genomic_DNA"/>
</dbReference>
<comment type="caution">
    <text evidence="1">The sequence shown here is derived from an EMBL/GenBank/DDBJ whole genome shotgun (WGS) entry which is preliminary data.</text>
</comment>
<proteinExistence type="predicted"/>
<sequence length="102" mass="10825">MGKPVVRTILTPAASAALAVGTPFAAQARLLGPILLRIVGITHAVSALLQRVWSLTIGLIPRLAKVRETARFRAPARSAAPGLRDCISFAPPMELWAYGTEP</sequence>
<reference evidence="1 2" key="1">
    <citation type="journal article" date="2019" name="Int. J. Syst. Evol. Microbiol.">
        <title>The Global Catalogue of Microorganisms (GCM) 10K type strain sequencing project: providing services to taxonomists for standard genome sequencing and annotation.</title>
        <authorList>
            <consortium name="The Broad Institute Genomics Platform"/>
            <consortium name="The Broad Institute Genome Sequencing Center for Infectious Disease"/>
            <person name="Wu L."/>
            <person name="Ma J."/>
        </authorList>
    </citation>
    <scope>NUCLEOTIDE SEQUENCE [LARGE SCALE GENOMIC DNA]</scope>
    <source>
        <strain evidence="1 2">JCM 14902</strain>
    </source>
</reference>
<protein>
    <submittedName>
        <fullName evidence="1">Uncharacterized protein</fullName>
    </submittedName>
</protein>
<name>A0ABN2RU76_9MICO</name>
<gene>
    <name evidence="1" type="ORF">GCM10009777_04810</name>
</gene>
<evidence type="ECO:0000313" key="2">
    <source>
        <dbReference type="Proteomes" id="UP001500326"/>
    </source>
</evidence>
<dbReference type="Proteomes" id="UP001500326">
    <property type="component" value="Unassembled WGS sequence"/>
</dbReference>
<evidence type="ECO:0000313" key="1">
    <source>
        <dbReference type="EMBL" id="GAA1974989.1"/>
    </source>
</evidence>
<accession>A0ABN2RU76</accession>
<organism evidence="1 2">
    <name type="scientific">Microbacterium pumilum</name>
    <dbReference type="NCBI Taxonomy" id="344165"/>
    <lineage>
        <taxon>Bacteria</taxon>
        <taxon>Bacillati</taxon>
        <taxon>Actinomycetota</taxon>
        <taxon>Actinomycetes</taxon>
        <taxon>Micrococcales</taxon>
        <taxon>Microbacteriaceae</taxon>
        <taxon>Microbacterium</taxon>
    </lineage>
</organism>
<keyword evidence="2" id="KW-1185">Reference proteome</keyword>